<name>A0A7X5XU39_9SPHN</name>
<dbReference type="AlphaFoldDB" id="A0A7X5XU39"/>
<evidence type="ECO:0000313" key="2">
    <source>
        <dbReference type="EMBL" id="NJB91345.1"/>
    </source>
</evidence>
<protein>
    <submittedName>
        <fullName evidence="2">Uncharacterized protein</fullName>
    </submittedName>
</protein>
<evidence type="ECO:0000313" key="3">
    <source>
        <dbReference type="Proteomes" id="UP000535078"/>
    </source>
</evidence>
<feature type="compositionally biased region" description="Acidic residues" evidence="1">
    <location>
        <begin position="111"/>
        <end position="130"/>
    </location>
</feature>
<organism evidence="2 3">
    <name type="scientific">Sphingopyxis italica</name>
    <dbReference type="NCBI Taxonomy" id="1129133"/>
    <lineage>
        <taxon>Bacteria</taxon>
        <taxon>Pseudomonadati</taxon>
        <taxon>Pseudomonadota</taxon>
        <taxon>Alphaproteobacteria</taxon>
        <taxon>Sphingomonadales</taxon>
        <taxon>Sphingomonadaceae</taxon>
        <taxon>Sphingopyxis</taxon>
    </lineage>
</organism>
<keyword evidence="3" id="KW-1185">Reference proteome</keyword>
<sequence length="130" mass="14868">MPRMRNRLIAAARRSMLQRGELHRRLDVAKAAFKPSALVDRGKYRIGEKVDDTAHLVQQQFRDNRWPIAIAAAAGALWLLREPIKEHAPKLTRKIQDLAAEVADHFRSPDEAADEDEIDTLEEDNHEAVR</sequence>
<evidence type="ECO:0000256" key="1">
    <source>
        <dbReference type="SAM" id="MobiDB-lite"/>
    </source>
</evidence>
<dbReference type="Proteomes" id="UP000535078">
    <property type="component" value="Unassembled WGS sequence"/>
</dbReference>
<proteinExistence type="predicted"/>
<reference evidence="2 3" key="1">
    <citation type="submission" date="2020-03" db="EMBL/GenBank/DDBJ databases">
        <title>Genomic Encyclopedia of Type Strains, Phase IV (KMG-IV): sequencing the most valuable type-strain genomes for metagenomic binning, comparative biology and taxonomic classification.</title>
        <authorList>
            <person name="Goeker M."/>
        </authorList>
    </citation>
    <scope>NUCLEOTIDE SEQUENCE [LARGE SCALE GENOMIC DNA]</scope>
    <source>
        <strain evidence="2 3">DSM 25229</strain>
    </source>
</reference>
<feature type="region of interest" description="Disordered" evidence="1">
    <location>
        <begin position="104"/>
        <end position="130"/>
    </location>
</feature>
<dbReference type="EMBL" id="JAATIT010000005">
    <property type="protein sequence ID" value="NJB91345.1"/>
    <property type="molecule type" value="Genomic_DNA"/>
</dbReference>
<accession>A0A7X5XU39</accession>
<gene>
    <name evidence="2" type="ORF">GGR90_003554</name>
</gene>
<dbReference type="RefSeq" id="WP_167922699.1">
    <property type="nucleotide sequence ID" value="NZ_JAATIT010000005.1"/>
</dbReference>
<comment type="caution">
    <text evidence="2">The sequence shown here is derived from an EMBL/GenBank/DDBJ whole genome shotgun (WGS) entry which is preliminary data.</text>
</comment>